<name>A0A179BIC2_ACIFR</name>
<dbReference type="RefSeq" id="WP_064219164.1">
    <property type="nucleotide sequence ID" value="NZ_LVXZ01000103.1"/>
</dbReference>
<feature type="domain" description="SfsA N-terminal OB" evidence="3">
    <location>
        <begin position="12"/>
        <end position="78"/>
    </location>
</feature>
<dbReference type="Pfam" id="PF03749">
    <property type="entry name" value="SfsA"/>
    <property type="match status" value="1"/>
</dbReference>
<feature type="domain" description="Sugar fermentation stimulation protein C-terminal" evidence="2">
    <location>
        <begin position="81"/>
        <end position="220"/>
    </location>
</feature>
<dbReference type="Proteomes" id="UP000078302">
    <property type="component" value="Unassembled WGS sequence"/>
</dbReference>
<dbReference type="InterPro" id="IPR041465">
    <property type="entry name" value="SfsA_N"/>
</dbReference>
<dbReference type="EMBL" id="LVXZ01000103">
    <property type="protein sequence ID" value="OAP91089.1"/>
    <property type="molecule type" value="Genomic_DNA"/>
</dbReference>
<evidence type="ECO:0000259" key="2">
    <source>
        <dbReference type="Pfam" id="PF03749"/>
    </source>
</evidence>
<dbReference type="InterPro" id="IPR040452">
    <property type="entry name" value="SfsA_C"/>
</dbReference>
<dbReference type="CDD" id="cd22359">
    <property type="entry name" value="SfsA-like_bacterial"/>
    <property type="match status" value="1"/>
</dbReference>
<accession>A0A179BIC2</accession>
<dbReference type="HAMAP" id="MF_00095">
    <property type="entry name" value="SfsA"/>
    <property type="match status" value="1"/>
</dbReference>
<comment type="caution">
    <text evidence="4">The sequence shown here is derived from an EMBL/GenBank/DDBJ whole genome shotgun (WGS) entry which is preliminary data.</text>
</comment>
<dbReference type="OrthoDB" id="5296903at2"/>
<evidence type="ECO:0000256" key="1">
    <source>
        <dbReference type="HAMAP-Rule" id="MF_00095"/>
    </source>
</evidence>
<evidence type="ECO:0000313" key="4">
    <source>
        <dbReference type="EMBL" id="OAP91089.1"/>
    </source>
</evidence>
<comment type="similarity">
    <text evidence="1">Belongs to the SfsA family.</text>
</comment>
<protein>
    <recommendedName>
        <fullName evidence="1">Sugar fermentation stimulation protein homolog</fullName>
    </recommendedName>
</protein>
<dbReference type="PANTHER" id="PTHR30545:SF2">
    <property type="entry name" value="SUGAR FERMENTATION STIMULATION PROTEIN A"/>
    <property type="match status" value="1"/>
</dbReference>
<proteinExistence type="inferred from homology"/>
<organism evidence="4 5">
    <name type="scientific">Acidithiobacillus ferrooxidans</name>
    <name type="common">Thiobacillus ferrooxidans</name>
    <dbReference type="NCBI Taxonomy" id="920"/>
    <lineage>
        <taxon>Bacteria</taxon>
        <taxon>Pseudomonadati</taxon>
        <taxon>Pseudomonadota</taxon>
        <taxon>Acidithiobacillia</taxon>
        <taxon>Acidithiobacillales</taxon>
        <taxon>Acidithiobacillaceae</taxon>
        <taxon>Acidithiobacillus</taxon>
    </lineage>
</organism>
<gene>
    <name evidence="1" type="primary">sfsA</name>
    <name evidence="4" type="ORF">A4H96_08340</name>
</gene>
<dbReference type="PANTHER" id="PTHR30545">
    <property type="entry name" value="SUGAR FERMENTATION STIMULATION PROTEIN A"/>
    <property type="match status" value="1"/>
</dbReference>
<dbReference type="AlphaFoldDB" id="A0A179BIC2"/>
<dbReference type="Pfam" id="PF17746">
    <property type="entry name" value="SfsA_N"/>
    <property type="match status" value="1"/>
</dbReference>
<dbReference type="Gene3D" id="2.40.50.580">
    <property type="match status" value="1"/>
</dbReference>
<dbReference type="NCBIfam" id="TIGR00230">
    <property type="entry name" value="sfsA"/>
    <property type="match status" value="1"/>
</dbReference>
<sequence length="232" mass="25650">MDLPPLISATLLRRYKRFLADCQLASGEILTVHCPNSGSMRSCAEPGQPILISLSDNPKRKLAWTWELYWSGASWVCINTQRPNAVVAEALAAGKIPTLQHYTQLRREIPYGNHERVDILLSAEGQPPCYVEVKSCTLLEDDRVIRFPDAVSSRALRHLNALTEVVHSGGRAVMFFLIGREDGQGFAPADAIHPAYGKALRQARADGVEILAYRTHVSPDKMTVSAAETLLF</sequence>
<dbReference type="Gene3D" id="3.40.1350.60">
    <property type="match status" value="1"/>
</dbReference>
<dbReference type="GO" id="GO:0003677">
    <property type="term" value="F:DNA binding"/>
    <property type="evidence" value="ECO:0007669"/>
    <property type="project" value="InterPro"/>
</dbReference>
<evidence type="ECO:0000259" key="3">
    <source>
        <dbReference type="Pfam" id="PF17746"/>
    </source>
</evidence>
<dbReference type="InterPro" id="IPR005224">
    <property type="entry name" value="SfsA"/>
</dbReference>
<evidence type="ECO:0000313" key="5">
    <source>
        <dbReference type="Proteomes" id="UP000078302"/>
    </source>
</evidence>
<reference evidence="4 5" key="1">
    <citation type="submission" date="2016-04" db="EMBL/GenBank/DDBJ databases">
        <title>Acidithiobacillus ferrooxidans genome sequencing and assembly.</title>
        <authorList>
            <person name="Zhou Z."/>
        </authorList>
    </citation>
    <scope>NUCLEOTIDE SEQUENCE [LARGE SCALE GENOMIC DNA]</scope>
    <source>
        <strain evidence="4 5">BY0502</strain>
    </source>
</reference>
<keyword evidence="5" id="KW-1185">Reference proteome</keyword>